<sequence>MLNKLLARDEKKEAHTVERLLFREAQLKTIGCNEFLASAEATNGLREFSNAANIMGYMRLVIVNKWRTTNRPELTLQTLMKVAKPAVEASKGLELYQPLLLVLS</sequence>
<proteinExistence type="predicted"/>
<protein>
    <submittedName>
        <fullName evidence="1">Uncharacterized protein</fullName>
    </submittedName>
</protein>
<dbReference type="EMBL" id="JBJUIK010000005">
    <property type="protein sequence ID" value="KAL3528263.1"/>
    <property type="molecule type" value="Genomic_DNA"/>
</dbReference>
<dbReference type="AlphaFoldDB" id="A0ABD3AAQ9"/>
<evidence type="ECO:0000313" key="2">
    <source>
        <dbReference type="Proteomes" id="UP001630127"/>
    </source>
</evidence>
<organism evidence="1 2">
    <name type="scientific">Cinchona calisaya</name>
    <dbReference type="NCBI Taxonomy" id="153742"/>
    <lineage>
        <taxon>Eukaryota</taxon>
        <taxon>Viridiplantae</taxon>
        <taxon>Streptophyta</taxon>
        <taxon>Embryophyta</taxon>
        <taxon>Tracheophyta</taxon>
        <taxon>Spermatophyta</taxon>
        <taxon>Magnoliopsida</taxon>
        <taxon>eudicotyledons</taxon>
        <taxon>Gunneridae</taxon>
        <taxon>Pentapetalae</taxon>
        <taxon>asterids</taxon>
        <taxon>lamiids</taxon>
        <taxon>Gentianales</taxon>
        <taxon>Rubiaceae</taxon>
        <taxon>Cinchonoideae</taxon>
        <taxon>Cinchoneae</taxon>
        <taxon>Cinchona</taxon>
    </lineage>
</organism>
<evidence type="ECO:0000313" key="1">
    <source>
        <dbReference type="EMBL" id="KAL3528263.1"/>
    </source>
</evidence>
<accession>A0ABD3AAQ9</accession>
<name>A0ABD3AAQ9_9GENT</name>
<reference evidence="1 2" key="1">
    <citation type="submission" date="2024-11" db="EMBL/GenBank/DDBJ databases">
        <title>A near-complete genome assembly of Cinchona calisaya.</title>
        <authorList>
            <person name="Lian D.C."/>
            <person name="Zhao X.W."/>
            <person name="Wei L."/>
        </authorList>
    </citation>
    <scope>NUCLEOTIDE SEQUENCE [LARGE SCALE GENOMIC DNA]</scope>
    <source>
        <tissue evidence="1">Nenye</tissue>
    </source>
</reference>
<dbReference type="Proteomes" id="UP001630127">
    <property type="component" value="Unassembled WGS sequence"/>
</dbReference>
<comment type="caution">
    <text evidence="1">The sequence shown here is derived from an EMBL/GenBank/DDBJ whole genome shotgun (WGS) entry which is preliminary data.</text>
</comment>
<keyword evidence="2" id="KW-1185">Reference proteome</keyword>
<gene>
    <name evidence="1" type="ORF">ACH5RR_012919</name>
</gene>